<comment type="caution">
    <text evidence="10">The sequence shown here is derived from an EMBL/GenBank/DDBJ whole genome shotgun (WGS) entry which is preliminary data.</text>
</comment>
<evidence type="ECO:0000256" key="7">
    <source>
        <dbReference type="ARBA" id="ARBA00023136"/>
    </source>
</evidence>
<evidence type="ECO:0000256" key="8">
    <source>
        <dbReference type="ARBA" id="ARBA00031174"/>
    </source>
</evidence>
<dbReference type="RefSeq" id="WP_382359394.1">
    <property type="nucleotide sequence ID" value="NZ_JBHTGR010000040.1"/>
</dbReference>
<dbReference type="EMBL" id="JBHTGR010000040">
    <property type="protein sequence ID" value="MFC7747541.1"/>
    <property type="molecule type" value="Genomic_DNA"/>
</dbReference>
<feature type="transmembrane region" description="Helical" evidence="9">
    <location>
        <begin position="393"/>
        <end position="411"/>
    </location>
</feature>
<feature type="transmembrane region" description="Helical" evidence="9">
    <location>
        <begin position="431"/>
        <end position="454"/>
    </location>
</feature>
<comment type="subcellular location">
    <subcellularLocation>
        <location evidence="1">Membrane</location>
        <topology evidence="1">Multi-pass membrane protein</topology>
    </subcellularLocation>
</comment>
<dbReference type="InterPro" id="IPR001898">
    <property type="entry name" value="SLC13A/DASS"/>
</dbReference>
<evidence type="ECO:0000256" key="4">
    <source>
        <dbReference type="ARBA" id="ARBA00022692"/>
    </source>
</evidence>
<evidence type="ECO:0000313" key="10">
    <source>
        <dbReference type="EMBL" id="MFC7747541.1"/>
    </source>
</evidence>
<evidence type="ECO:0000256" key="9">
    <source>
        <dbReference type="SAM" id="Phobius"/>
    </source>
</evidence>
<feature type="transmembrane region" description="Helical" evidence="9">
    <location>
        <begin position="311"/>
        <end position="328"/>
    </location>
</feature>
<keyword evidence="7 9" id="KW-0472">Membrane</keyword>
<dbReference type="Pfam" id="PF00939">
    <property type="entry name" value="Na_sulph_symp"/>
    <property type="match status" value="1"/>
</dbReference>
<organism evidence="10 11">
    <name type="scientific">Lentibacillus kimchii</name>
    <dbReference type="NCBI Taxonomy" id="1542911"/>
    <lineage>
        <taxon>Bacteria</taxon>
        <taxon>Bacillati</taxon>
        <taxon>Bacillota</taxon>
        <taxon>Bacilli</taxon>
        <taxon>Bacillales</taxon>
        <taxon>Bacillaceae</taxon>
        <taxon>Lentibacillus</taxon>
    </lineage>
</organism>
<feature type="transmembrane region" description="Helical" evidence="9">
    <location>
        <begin position="348"/>
        <end position="381"/>
    </location>
</feature>
<dbReference type="PANTHER" id="PTHR10283">
    <property type="entry name" value="SOLUTE CARRIER FAMILY 13 MEMBER"/>
    <property type="match status" value="1"/>
</dbReference>
<keyword evidence="11" id="KW-1185">Reference proteome</keyword>
<sequence>MTKQTRFLITILVLYVIFFMPIWDWDTQVQALALLVIVQILWIGRVFPLALSSLILIALLSIHFYSYDEVLNEFGSGLVWLLFATFILSHAFITTGLANRIAMMILDLAKGSVRLLLAVSFVMMFVLTAFIPSNIGKGSLISSTLNDLLSHLRQIQETSNLGKALFIGIAYVSSIAAAFIPTGASSTVYAFGMLSDVSDKITYTNWLLLFSFPVGLFVCLLWLLFMKAFPSEHVDRTVVAELIQTNKQKLGPWTKQEIKMAGIISFTLLLWLSQPLHGFSIPLVGLFGALLTVSPYIGVMSWDEAKKGINWDMMIFFASTLMLAHLLLDTGVLDTIAGFMIAHASNWPTYVIVIGLIVLTAVIRLVFVNVLGFMTIMLPLAITVGEQINGISPLLLGMGVYLACVPGFLLVTQSPVHLISYSYGYFTDRDLLRVGFVSMPMWLLIIFLSVFTYWQWML</sequence>
<feature type="transmembrane region" description="Helical" evidence="9">
    <location>
        <begin position="113"/>
        <end position="131"/>
    </location>
</feature>
<keyword evidence="6 9" id="KW-1133">Transmembrane helix</keyword>
<evidence type="ECO:0000256" key="5">
    <source>
        <dbReference type="ARBA" id="ARBA00022847"/>
    </source>
</evidence>
<proteinExistence type="inferred from homology"/>
<feature type="transmembrane region" description="Helical" evidence="9">
    <location>
        <begin position="164"/>
        <end position="191"/>
    </location>
</feature>
<name>A0ABW2UUK0_9BACI</name>
<feature type="transmembrane region" description="Helical" evidence="9">
    <location>
        <begin position="203"/>
        <end position="225"/>
    </location>
</feature>
<evidence type="ECO:0000313" key="11">
    <source>
        <dbReference type="Proteomes" id="UP001596620"/>
    </source>
</evidence>
<dbReference type="Proteomes" id="UP001596620">
    <property type="component" value="Unassembled WGS sequence"/>
</dbReference>
<feature type="transmembrane region" description="Helical" evidence="9">
    <location>
        <begin position="279"/>
        <end position="299"/>
    </location>
</feature>
<feature type="transmembrane region" description="Helical" evidence="9">
    <location>
        <begin position="74"/>
        <end position="93"/>
    </location>
</feature>
<keyword evidence="4 9" id="KW-0812">Transmembrane</keyword>
<reference evidence="11" key="1">
    <citation type="journal article" date="2019" name="Int. J. Syst. Evol. Microbiol.">
        <title>The Global Catalogue of Microorganisms (GCM) 10K type strain sequencing project: providing services to taxonomists for standard genome sequencing and annotation.</title>
        <authorList>
            <consortium name="The Broad Institute Genomics Platform"/>
            <consortium name="The Broad Institute Genome Sequencing Center for Infectious Disease"/>
            <person name="Wu L."/>
            <person name="Ma J."/>
        </authorList>
    </citation>
    <scope>NUCLEOTIDE SEQUENCE [LARGE SCALE GENOMIC DNA]</scope>
    <source>
        <strain evidence="11">JCM 30234</strain>
    </source>
</reference>
<evidence type="ECO:0000256" key="6">
    <source>
        <dbReference type="ARBA" id="ARBA00022989"/>
    </source>
</evidence>
<dbReference type="PANTHER" id="PTHR10283:SF82">
    <property type="entry name" value="SOLUTE CARRIER FAMILY 13 MEMBER 2"/>
    <property type="match status" value="1"/>
</dbReference>
<evidence type="ECO:0000256" key="1">
    <source>
        <dbReference type="ARBA" id="ARBA00004141"/>
    </source>
</evidence>
<protein>
    <recommendedName>
        <fullName evidence="3">Sodium-dependent dicarboxylate transporter SdcS</fullName>
    </recommendedName>
    <alternativeName>
        <fullName evidence="8">Na(+)/dicarboxylate symporter</fullName>
    </alternativeName>
</protein>
<evidence type="ECO:0000256" key="3">
    <source>
        <dbReference type="ARBA" id="ARBA00020150"/>
    </source>
</evidence>
<keyword evidence="5" id="KW-0813">Transport</keyword>
<evidence type="ECO:0000256" key="2">
    <source>
        <dbReference type="ARBA" id="ARBA00006772"/>
    </source>
</evidence>
<feature type="transmembrane region" description="Helical" evidence="9">
    <location>
        <begin position="29"/>
        <end position="62"/>
    </location>
</feature>
<comment type="similarity">
    <text evidence="2">Belongs to the SLC13A/DASS transporter (TC 2.A.47) family. NADC subfamily.</text>
</comment>
<keyword evidence="5" id="KW-0769">Symport</keyword>
<feature type="transmembrane region" description="Helical" evidence="9">
    <location>
        <begin position="7"/>
        <end position="23"/>
    </location>
</feature>
<gene>
    <name evidence="10" type="ORF">ACFQU8_09905</name>
</gene>
<accession>A0ABW2UUK0</accession>